<dbReference type="SMART" id="SM00128">
    <property type="entry name" value="IPPc"/>
    <property type="match status" value="1"/>
</dbReference>
<dbReference type="InterPro" id="IPR045849">
    <property type="entry name" value="IP5P_plant"/>
</dbReference>
<dbReference type="GO" id="GO:0004439">
    <property type="term" value="F:phosphatidylinositol-4,5-bisphosphate 5-phosphatase activity"/>
    <property type="evidence" value="ECO:0007669"/>
    <property type="project" value="TreeGrafter"/>
</dbReference>
<name>A0A427AWU1_ENSVE</name>
<dbReference type="PANTHER" id="PTHR45666:SF15">
    <property type="entry name" value="TYPE I INOSITOL POLYPHOSPHATE 5-PHOSPHATASE 8"/>
    <property type="match status" value="1"/>
</dbReference>
<evidence type="ECO:0000313" key="4">
    <source>
        <dbReference type="EMBL" id="RRT80576.1"/>
    </source>
</evidence>
<dbReference type="Pfam" id="PF22669">
    <property type="entry name" value="Exo_endo_phos2"/>
    <property type="match status" value="2"/>
</dbReference>
<dbReference type="EMBL" id="AMZH03001110">
    <property type="protein sequence ID" value="RRT80576.1"/>
    <property type="molecule type" value="Genomic_DNA"/>
</dbReference>
<dbReference type="InterPro" id="IPR036691">
    <property type="entry name" value="Endo/exonu/phosph_ase_sf"/>
</dbReference>
<evidence type="ECO:0000256" key="2">
    <source>
        <dbReference type="ARBA" id="ARBA00022801"/>
    </source>
</evidence>
<dbReference type="GO" id="GO:0004445">
    <property type="term" value="F:inositol-polyphosphate 5-phosphatase activity"/>
    <property type="evidence" value="ECO:0007669"/>
    <property type="project" value="InterPro"/>
</dbReference>
<dbReference type="AlphaFoldDB" id="A0A427AWU1"/>
<dbReference type="PANTHER" id="PTHR45666">
    <property type="entry name" value="TYPE IV INOSITOL POLYPHOSPHATE 5-PHOSPHATASE 9"/>
    <property type="match status" value="1"/>
</dbReference>
<dbReference type="Gene3D" id="3.60.10.10">
    <property type="entry name" value="Endonuclease/exonuclease/phosphatase"/>
    <property type="match status" value="1"/>
</dbReference>
<dbReference type="GO" id="GO:0034485">
    <property type="term" value="F:phosphatidylinositol-3,4,5-trisphosphate 5-phosphatase activity"/>
    <property type="evidence" value="ECO:0007669"/>
    <property type="project" value="TreeGrafter"/>
</dbReference>
<evidence type="ECO:0000256" key="1">
    <source>
        <dbReference type="ARBA" id="ARBA00010768"/>
    </source>
</evidence>
<evidence type="ECO:0000259" key="3">
    <source>
        <dbReference type="SMART" id="SM00128"/>
    </source>
</evidence>
<dbReference type="GO" id="GO:0046856">
    <property type="term" value="P:phosphatidylinositol dephosphorylation"/>
    <property type="evidence" value="ECO:0007669"/>
    <property type="project" value="InterPro"/>
</dbReference>
<gene>
    <name evidence="4" type="ORF">B296_00006472</name>
</gene>
<keyword evidence="2" id="KW-0378">Hydrolase</keyword>
<reference evidence="4 5" key="1">
    <citation type="journal article" date="2014" name="Agronomy (Basel)">
        <title>A Draft Genome Sequence for Ensete ventricosum, the Drought-Tolerant Tree Against Hunger.</title>
        <authorList>
            <person name="Harrison J."/>
            <person name="Moore K.A."/>
            <person name="Paszkiewicz K."/>
            <person name="Jones T."/>
            <person name="Grant M."/>
            <person name="Ambacheew D."/>
            <person name="Muzemil S."/>
            <person name="Studholme D.J."/>
        </authorList>
    </citation>
    <scope>NUCLEOTIDE SEQUENCE [LARGE SCALE GENOMIC DNA]</scope>
</reference>
<protein>
    <recommendedName>
        <fullName evidence="3">Inositol polyphosphate-related phosphatase domain-containing protein</fullName>
    </recommendedName>
</protein>
<comment type="caution">
    <text evidence="4">The sequence shown here is derived from an EMBL/GenBank/DDBJ whole genome shotgun (WGS) entry which is preliminary data.</text>
</comment>
<dbReference type="InterPro" id="IPR000300">
    <property type="entry name" value="IPPc"/>
</dbReference>
<dbReference type="SUPFAM" id="SSF56219">
    <property type="entry name" value="DNase I-like"/>
    <property type="match status" value="1"/>
</dbReference>
<sequence length="276" mass="31608">MTLERTTFCFICTHLASGEKDGDEVRRNSDVAEIMKRTRFQQSHRVEGTAPHLPETILEHDKIIWLGDLNYRLVASTNSDTHQLLQKNDWETLLQKDQVRREKDTLIHSLGTPCKSKTKLLHRVLYSQLLMEQRAGRVFAGWEEGRIYFPPTYKYLANSDIYAVDQAKSREKRRNPAWCDRILWRGKGMKQMSYVRGESRFSDHRPVYSLFSVLMSDGLFDHGGVMAAEEHKAAAVDSKSSSSPLSSSSRGKVQAEELFLAATKPKLHGSRRIPNL</sequence>
<proteinExistence type="inferred from homology"/>
<dbReference type="Proteomes" id="UP000287651">
    <property type="component" value="Unassembled WGS sequence"/>
</dbReference>
<accession>A0A427AWU1</accession>
<organism evidence="4 5">
    <name type="scientific">Ensete ventricosum</name>
    <name type="common">Abyssinian banana</name>
    <name type="synonym">Musa ensete</name>
    <dbReference type="NCBI Taxonomy" id="4639"/>
    <lineage>
        <taxon>Eukaryota</taxon>
        <taxon>Viridiplantae</taxon>
        <taxon>Streptophyta</taxon>
        <taxon>Embryophyta</taxon>
        <taxon>Tracheophyta</taxon>
        <taxon>Spermatophyta</taxon>
        <taxon>Magnoliopsida</taxon>
        <taxon>Liliopsida</taxon>
        <taxon>Zingiberales</taxon>
        <taxon>Musaceae</taxon>
        <taxon>Ensete</taxon>
    </lineage>
</organism>
<comment type="similarity">
    <text evidence="1">Belongs to the inositol polyphosphate 5-phosphatase family.</text>
</comment>
<feature type="domain" description="Inositol polyphosphate-related phosphatase" evidence="3">
    <location>
        <begin position="1"/>
        <end position="219"/>
    </location>
</feature>
<evidence type="ECO:0000313" key="5">
    <source>
        <dbReference type="Proteomes" id="UP000287651"/>
    </source>
</evidence>